<dbReference type="InterPro" id="IPR001584">
    <property type="entry name" value="Integrase_cat-core"/>
</dbReference>
<protein>
    <recommendedName>
        <fullName evidence="1">Integrase catalytic domain-containing protein</fullName>
    </recommendedName>
</protein>
<dbReference type="GO" id="GO:0015074">
    <property type="term" value="P:DNA integration"/>
    <property type="evidence" value="ECO:0007669"/>
    <property type="project" value="InterPro"/>
</dbReference>
<proteinExistence type="predicted"/>
<dbReference type="GO" id="GO:0003676">
    <property type="term" value="F:nucleic acid binding"/>
    <property type="evidence" value="ECO:0007669"/>
    <property type="project" value="InterPro"/>
</dbReference>
<dbReference type="PANTHER" id="PTHR10948">
    <property type="entry name" value="TRANSPOSASE"/>
    <property type="match status" value="1"/>
</dbReference>
<dbReference type="Gene3D" id="3.30.420.10">
    <property type="entry name" value="Ribonuclease H-like superfamily/Ribonuclease H"/>
    <property type="match status" value="1"/>
</dbReference>
<dbReference type="Proteomes" id="UP000229080">
    <property type="component" value="Unassembled WGS sequence"/>
</dbReference>
<dbReference type="SUPFAM" id="SSF53098">
    <property type="entry name" value="Ribonuclease H-like"/>
    <property type="match status" value="1"/>
</dbReference>
<dbReference type="InterPro" id="IPR036397">
    <property type="entry name" value="RNaseH_sf"/>
</dbReference>
<dbReference type="EMBL" id="PEZF01000040">
    <property type="protein sequence ID" value="PIS16931.1"/>
    <property type="molecule type" value="Genomic_DNA"/>
</dbReference>
<dbReference type="PANTHER" id="PTHR10948:SF23">
    <property type="entry name" value="TRANSPOSASE INSI FOR INSERTION SEQUENCE ELEMENT IS30A-RELATED"/>
    <property type="match status" value="1"/>
</dbReference>
<evidence type="ECO:0000259" key="1">
    <source>
        <dbReference type="PROSITE" id="PS50994"/>
    </source>
</evidence>
<dbReference type="PROSITE" id="PS50994">
    <property type="entry name" value="INTEGRASE"/>
    <property type="match status" value="1"/>
</dbReference>
<dbReference type="AlphaFoldDB" id="A0A2H0WWG4"/>
<sequence length="103" mass="11874">MPPAIRQTITFDRGSENVCWKELEEEFSGLSCFFVHSYSSWERGTNENTNGLIRWYLPKGTNFVTIPDEELKAVEDALNNRPRKRLGFKTPLEVFNESVALTC</sequence>
<accession>A0A2H0WWG4</accession>
<dbReference type="GO" id="GO:0032196">
    <property type="term" value="P:transposition"/>
    <property type="evidence" value="ECO:0007669"/>
    <property type="project" value="TreeGrafter"/>
</dbReference>
<dbReference type="InterPro" id="IPR053392">
    <property type="entry name" value="Transposase_IS30-like"/>
</dbReference>
<dbReference type="InterPro" id="IPR051917">
    <property type="entry name" value="Transposase-Integrase"/>
</dbReference>
<comment type="caution">
    <text evidence="2">The sequence shown here is derived from an EMBL/GenBank/DDBJ whole genome shotgun (WGS) entry which is preliminary data.</text>
</comment>
<feature type="domain" description="Integrase catalytic" evidence="1">
    <location>
        <begin position="1"/>
        <end position="99"/>
    </location>
</feature>
<evidence type="ECO:0000313" key="3">
    <source>
        <dbReference type="Proteomes" id="UP000229080"/>
    </source>
</evidence>
<name>A0A2H0WWG4_9BACT</name>
<evidence type="ECO:0000313" key="2">
    <source>
        <dbReference type="EMBL" id="PIS16931.1"/>
    </source>
</evidence>
<organism evidence="2 3">
    <name type="scientific">Candidatus Portnoybacteria bacterium CG09_land_8_20_14_0_10_44_13</name>
    <dbReference type="NCBI Taxonomy" id="1974811"/>
    <lineage>
        <taxon>Bacteria</taxon>
        <taxon>Candidatus Portnoyibacteriota</taxon>
    </lineage>
</organism>
<dbReference type="NCBIfam" id="NF033563">
    <property type="entry name" value="transpos_IS30"/>
    <property type="match status" value="1"/>
</dbReference>
<gene>
    <name evidence="2" type="ORF">COT61_01325</name>
</gene>
<dbReference type="InterPro" id="IPR012337">
    <property type="entry name" value="RNaseH-like_sf"/>
</dbReference>
<dbReference type="GO" id="GO:0005829">
    <property type="term" value="C:cytosol"/>
    <property type="evidence" value="ECO:0007669"/>
    <property type="project" value="TreeGrafter"/>
</dbReference>
<dbReference type="GO" id="GO:0004803">
    <property type="term" value="F:transposase activity"/>
    <property type="evidence" value="ECO:0007669"/>
    <property type="project" value="TreeGrafter"/>
</dbReference>
<reference evidence="3" key="1">
    <citation type="submission" date="2017-09" db="EMBL/GenBank/DDBJ databases">
        <title>Depth-based differentiation of microbial function through sediment-hosted aquifers and enrichment of novel symbionts in the deep terrestrial subsurface.</title>
        <authorList>
            <person name="Probst A.J."/>
            <person name="Ladd B."/>
            <person name="Jarett J.K."/>
            <person name="Geller-Mcgrath D.E."/>
            <person name="Sieber C.M.K."/>
            <person name="Emerson J.B."/>
            <person name="Anantharaman K."/>
            <person name="Thomas B.C."/>
            <person name="Malmstrom R."/>
            <person name="Stieglmeier M."/>
            <person name="Klingl A."/>
            <person name="Woyke T."/>
            <person name="Ryan C.M."/>
            <person name="Banfield J.F."/>
        </authorList>
    </citation>
    <scope>NUCLEOTIDE SEQUENCE [LARGE SCALE GENOMIC DNA]</scope>
</reference>